<dbReference type="RefSeq" id="WP_251779176.1">
    <property type="nucleotide sequence ID" value="NZ_JAMKFE010000008.1"/>
</dbReference>
<name>A0ABT0YPR6_9BURK</name>
<dbReference type="PANTHER" id="PTHR44154">
    <property type="entry name" value="QUINONE OXIDOREDUCTASE"/>
    <property type="match status" value="1"/>
</dbReference>
<evidence type="ECO:0000313" key="5">
    <source>
        <dbReference type="Proteomes" id="UP001165541"/>
    </source>
</evidence>
<evidence type="ECO:0000259" key="3">
    <source>
        <dbReference type="SMART" id="SM00829"/>
    </source>
</evidence>
<reference evidence="4" key="1">
    <citation type="submission" date="2022-05" db="EMBL/GenBank/DDBJ databases">
        <title>Schlegelella sp. nov., isolated from mangrove soil.</title>
        <authorList>
            <person name="Liu Y."/>
            <person name="Ge X."/>
            <person name="Liu W."/>
        </authorList>
    </citation>
    <scope>NUCLEOTIDE SEQUENCE</scope>
    <source>
        <strain evidence="4">S2-27</strain>
    </source>
</reference>
<dbReference type="InterPro" id="IPR020843">
    <property type="entry name" value="ER"/>
</dbReference>
<dbReference type="InterPro" id="IPR014182">
    <property type="entry name" value="ADH_Zn_typ-1"/>
</dbReference>
<dbReference type="EMBL" id="JAMKFE010000008">
    <property type="protein sequence ID" value="MCM5680727.1"/>
    <property type="molecule type" value="Genomic_DNA"/>
</dbReference>
<organism evidence="4 5">
    <name type="scientific">Caldimonas mangrovi</name>
    <dbReference type="NCBI Taxonomy" id="2944811"/>
    <lineage>
        <taxon>Bacteria</taxon>
        <taxon>Pseudomonadati</taxon>
        <taxon>Pseudomonadota</taxon>
        <taxon>Betaproteobacteria</taxon>
        <taxon>Burkholderiales</taxon>
        <taxon>Sphaerotilaceae</taxon>
        <taxon>Caldimonas</taxon>
    </lineage>
</organism>
<feature type="domain" description="Enoyl reductase (ER)" evidence="3">
    <location>
        <begin position="16"/>
        <end position="334"/>
    </location>
</feature>
<sequence length="339" mass="36466">MKAVGYLTPLPIDHPEALIDLELPDPMPGPRDLLVEVAAVSVNPVDTKVRRNRQPAEGPQVLGWDAVGRVRAVGAQVHGFSVGDRVWYAGAIDRPGSNSELHLVDERIAAHAPATLGDAAAAALPLTAITAWEMLFERLHVPRGGDTDSTLLVTGGAGGVGSILIQLARRLTGVTVVTTASRPESRAWCLELGAHHVIDHTQAFGPQLQGLSLPPVRYAASLTHTPQHFQALVDTLAPQGRLAAIDDFDSNAIDVMALKSKSLSFHWEMMFTRSLFQTPDMGMQGQLLAEVARLVDEGRLRSTLTDTLGPIDAAQLKRAHALVESGRMRGKVVLEGFRR</sequence>
<dbReference type="InterPro" id="IPR036291">
    <property type="entry name" value="NAD(P)-bd_dom_sf"/>
</dbReference>
<dbReference type="Pfam" id="PF08240">
    <property type="entry name" value="ADH_N"/>
    <property type="match status" value="1"/>
</dbReference>
<proteinExistence type="inferred from homology"/>
<dbReference type="SUPFAM" id="SSF51735">
    <property type="entry name" value="NAD(P)-binding Rossmann-fold domains"/>
    <property type="match status" value="1"/>
</dbReference>
<keyword evidence="5" id="KW-1185">Reference proteome</keyword>
<dbReference type="InterPro" id="IPR011032">
    <property type="entry name" value="GroES-like_sf"/>
</dbReference>
<dbReference type="PANTHER" id="PTHR44154:SF1">
    <property type="entry name" value="QUINONE OXIDOREDUCTASE"/>
    <property type="match status" value="1"/>
</dbReference>
<dbReference type="Proteomes" id="UP001165541">
    <property type="component" value="Unassembled WGS sequence"/>
</dbReference>
<comment type="caution">
    <text evidence="4">The sequence shown here is derived from an EMBL/GenBank/DDBJ whole genome shotgun (WGS) entry which is preliminary data.</text>
</comment>
<keyword evidence="2" id="KW-0862">Zinc</keyword>
<accession>A0ABT0YPR6</accession>
<dbReference type="InterPro" id="IPR051603">
    <property type="entry name" value="Zinc-ADH_QOR/CCCR"/>
</dbReference>
<dbReference type="Gene3D" id="3.40.50.720">
    <property type="entry name" value="NAD(P)-binding Rossmann-like Domain"/>
    <property type="match status" value="1"/>
</dbReference>
<dbReference type="CDD" id="cd08252">
    <property type="entry name" value="AL_MDR"/>
    <property type="match status" value="1"/>
</dbReference>
<dbReference type="Gene3D" id="3.90.180.10">
    <property type="entry name" value="Medium-chain alcohol dehydrogenases, catalytic domain"/>
    <property type="match status" value="1"/>
</dbReference>
<evidence type="ECO:0000256" key="2">
    <source>
        <dbReference type="RuleBase" id="RU364000"/>
    </source>
</evidence>
<keyword evidence="2" id="KW-0560">Oxidoreductase</keyword>
<keyword evidence="1" id="KW-0521">NADP</keyword>
<keyword evidence="2" id="KW-0479">Metal-binding</keyword>
<comment type="similarity">
    <text evidence="2">Belongs to the zinc-containing alcohol dehydrogenase family. Quinone oxidoreductase subfamily.</text>
</comment>
<dbReference type="SUPFAM" id="SSF50129">
    <property type="entry name" value="GroES-like"/>
    <property type="match status" value="1"/>
</dbReference>
<dbReference type="SMART" id="SM00829">
    <property type="entry name" value="PKS_ER"/>
    <property type="match status" value="1"/>
</dbReference>
<gene>
    <name evidence="4" type="ORF">M8A51_14470</name>
</gene>
<dbReference type="InterPro" id="IPR013154">
    <property type="entry name" value="ADH-like_N"/>
</dbReference>
<protein>
    <recommendedName>
        <fullName evidence="2">Zinc-type alcohol dehydrogenase-like protein</fullName>
    </recommendedName>
</protein>
<dbReference type="Pfam" id="PF13602">
    <property type="entry name" value="ADH_zinc_N_2"/>
    <property type="match status" value="1"/>
</dbReference>
<dbReference type="NCBIfam" id="TIGR02817">
    <property type="entry name" value="adh_fam_1"/>
    <property type="match status" value="1"/>
</dbReference>
<evidence type="ECO:0000313" key="4">
    <source>
        <dbReference type="EMBL" id="MCM5680727.1"/>
    </source>
</evidence>
<evidence type="ECO:0000256" key="1">
    <source>
        <dbReference type="ARBA" id="ARBA00022857"/>
    </source>
</evidence>